<keyword evidence="1" id="KW-1133">Transmembrane helix</keyword>
<protein>
    <submittedName>
        <fullName evidence="2">Uncharacterized protein</fullName>
    </submittedName>
</protein>
<name>F5J2T0_9BACT</name>
<dbReference type="AlphaFoldDB" id="F5J2T0"/>
<comment type="caution">
    <text evidence="2">The sequence shown here is derived from an EMBL/GenBank/DDBJ whole genome shotgun (WGS) entry which is preliminary data.</text>
</comment>
<evidence type="ECO:0000256" key="1">
    <source>
        <dbReference type="SAM" id="Phobius"/>
    </source>
</evidence>
<organism evidence="2 3">
    <name type="scientific">Dysgonomonas gadei ATCC BAA-286</name>
    <dbReference type="NCBI Taxonomy" id="742766"/>
    <lineage>
        <taxon>Bacteria</taxon>
        <taxon>Pseudomonadati</taxon>
        <taxon>Bacteroidota</taxon>
        <taxon>Bacteroidia</taxon>
        <taxon>Bacteroidales</taxon>
        <taxon>Dysgonomonadaceae</taxon>
        <taxon>Dysgonomonas</taxon>
    </lineage>
</organism>
<keyword evidence="3" id="KW-1185">Reference proteome</keyword>
<evidence type="ECO:0000313" key="3">
    <source>
        <dbReference type="Proteomes" id="UP000004913"/>
    </source>
</evidence>
<dbReference type="HOGENOM" id="CLU_2522270_0_0_10"/>
<reference evidence="2 3" key="1">
    <citation type="submission" date="2011-04" db="EMBL/GenBank/DDBJ databases">
        <title>The Genome Sequence of Dysgonomonas gadei ATCC BAA-286.</title>
        <authorList>
            <consortium name="The Broad Institute Genome Sequencing Platform"/>
            <person name="Earl A."/>
            <person name="Ward D."/>
            <person name="Feldgarden M."/>
            <person name="Gevers D."/>
            <person name="Pudlo N."/>
            <person name="Martens E."/>
            <person name="Allen-Vercoe E."/>
            <person name="Young S.K."/>
            <person name="Zeng Q."/>
            <person name="Gargeya S."/>
            <person name="Fitzgerald M."/>
            <person name="Haas B."/>
            <person name="Abouelleil A."/>
            <person name="Alvarado L."/>
            <person name="Arachchi H.M."/>
            <person name="Berlin A."/>
            <person name="Brown A."/>
            <person name="Chapman S.B."/>
            <person name="Chen Z."/>
            <person name="Dunbar C."/>
            <person name="Freedman E."/>
            <person name="Gearin G."/>
            <person name="Gellesch M."/>
            <person name="Goldberg J."/>
            <person name="Griggs A."/>
            <person name="Gujja S."/>
            <person name="Heiman D."/>
            <person name="Howarth C."/>
            <person name="Larson L."/>
            <person name="Lui A."/>
            <person name="MacDonald P.J.P."/>
            <person name="Mehta T."/>
            <person name="Montmayeur A."/>
            <person name="Murphy C."/>
            <person name="Neiman D."/>
            <person name="Pearson M."/>
            <person name="Priest M."/>
            <person name="Roberts A."/>
            <person name="Saif S."/>
            <person name="Shea T."/>
            <person name="Shenoy N."/>
            <person name="Sisk P."/>
            <person name="Stolte C."/>
            <person name="Sykes S."/>
            <person name="Yandava C."/>
            <person name="Wortman J."/>
            <person name="Nusbaum C."/>
            <person name="Birren B."/>
        </authorList>
    </citation>
    <scope>NUCLEOTIDE SEQUENCE [LARGE SCALE GENOMIC DNA]</scope>
    <source>
        <strain evidence="2 3">ATCC BAA-286</strain>
    </source>
</reference>
<proteinExistence type="predicted"/>
<keyword evidence="1" id="KW-0472">Membrane</keyword>
<keyword evidence="1" id="KW-0812">Transmembrane</keyword>
<dbReference type="EMBL" id="ADLV01000045">
    <property type="protein sequence ID" value="EGK00003.1"/>
    <property type="molecule type" value="Genomic_DNA"/>
</dbReference>
<evidence type="ECO:0000313" key="2">
    <source>
        <dbReference type="EMBL" id="EGK00003.1"/>
    </source>
</evidence>
<dbReference type="Proteomes" id="UP000004913">
    <property type="component" value="Unassembled WGS sequence"/>
</dbReference>
<accession>F5J2T0</accession>
<feature type="transmembrane region" description="Helical" evidence="1">
    <location>
        <begin position="43"/>
        <end position="64"/>
    </location>
</feature>
<gene>
    <name evidence="2" type="ORF">HMPREF9455_03647</name>
</gene>
<sequence length="84" mass="10192">MQEKFNAPKYLFTTFTSNRQKNEDKFIEDNKRQSAGFFEDIEFLYMLFLFFVAGMVNMCAYTHITRAYIVRVMLKYGYKNIRRT</sequence>